<evidence type="ECO:0000313" key="1">
    <source>
        <dbReference type="EMBL" id="PND37606.1"/>
    </source>
</evidence>
<gene>
    <name evidence="1" type="ORF">C1O66_08765</name>
</gene>
<keyword evidence="2" id="KW-1185">Reference proteome</keyword>
<evidence type="ECO:0008006" key="3">
    <source>
        <dbReference type="Google" id="ProtNLM"/>
    </source>
</evidence>
<sequence>MMGAALCLGALPAARARDRDSWDEGDYLILHARYGTAQNHVDVSAQLRRLARRDGHFQVNNEVLGVDPDPGERKTLRIMTRDRDGQRRLFEYAEYSLVDGSHFIGWRQGDWGHAEGGSWDYIEHRDPGSHGGGRGHDDGRYEIVRALYGTERHQIDVTQELRRVARRDRRVRVVNDLFGGADPAPGRRKTLWLDTRTPSGRQRRFEYEEGSWIDGEMFLGWGSGGPWREDDSGPPRPGYRPLRIISARYGEGGRSADVSDLLRARIQRNSLRLRVDNGSMGGDPSPGRRKQLTLTYAFEGEDIRQLRVDEGEWLSLP</sequence>
<reference evidence="1 2" key="1">
    <citation type="submission" date="2018-01" db="EMBL/GenBank/DDBJ databases">
        <title>Draft genome sequence of Paucibacter aquatile CR182 isolated from freshwater of the Nakdong River.</title>
        <authorList>
            <person name="Choi A."/>
            <person name="Chung E.J."/>
        </authorList>
    </citation>
    <scope>NUCLEOTIDE SEQUENCE [LARGE SCALE GENOMIC DNA]</scope>
    <source>
        <strain evidence="1 2">CR182</strain>
    </source>
</reference>
<dbReference type="EMBL" id="POSP01000003">
    <property type="protein sequence ID" value="PND37606.1"/>
    <property type="molecule type" value="Genomic_DNA"/>
</dbReference>
<dbReference type="AlphaFoldDB" id="A0A2N8KVX7"/>
<dbReference type="Proteomes" id="UP000235916">
    <property type="component" value="Unassembled WGS sequence"/>
</dbReference>
<evidence type="ECO:0000313" key="2">
    <source>
        <dbReference type="Proteomes" id="UP000235916"/>
    </source>
</evidence>
<protein>
    <recommendedName>
        <fullName evidence="3">DUF3395 domain-containing protein</fullName>
    </recommendedName>
</protein>
<accession>A0A2N8KVX7</accession>
<proteinExistence type="predicted"/>
<organism evidence="1 2">
    <name type="scientific">Kinneretia aquatilis</name>
    <dbReference type="NCBI Taxonomy" id="2070761"/>
    <lineage>
        <taxon>Bacteria</taxon>
        <taxon>Pseudomonadati</taxon>
        <taxon>Pseudomonadota</taxon>
        <taxon>Betaproteobacteria</taxon>
        <taxon>Burkholderiales</taxon>
        <taxon>Sphaerotilaceae</taxon>
        <taxon>Roseateles</taxon>
    </lineage>
</organism>
<name>A0A2N8KVX7_9BURK</name>
<comment type="caution">
    <text evidence="1">The sequence shown here is derived from an EMBL/GenBank/DDBJ whole genome shotgun (WGS) entry which is preliminary data.</text>
</comment>